<dbReference type="InterPro" id="IPR010499">
    <property type="entry name" value="AraC_E-bd"/>
</dbReference>
<dbReference type="EMBL" id="CP054705">
    <property type="protein sequence ID" value="QQK76107.1"/>
    <property type="molecule type" value="Genomic_DNA"/>
</dbReference>
<evidence type="ECO:0000313" key="6">
    <source>
        <dbReference type="Proteomes" id="UP000595823"/>
    </source>
</evidence>
<dbReference type="PANTHER" id="PTHR47504:SF5">
    <property type="entry name" value="RIGHT ORIGIN-BINDING PROTEIN"/>
    <property type="match status" value="1"/>
</dbReference>
<accession>A0A7T6Z3M3</accession>
<protein>
    <submittedName>
        <fullName evidence="5">GyrI-like domain-containing protein</fullName>
    </submittedName>
</protein>
<dbReference type="Pfam" id="PF12833">
    <property type="entry name" value="HTH_18"/>
    <property type="match status" value="1"/>
</dbReference>
<name>A0A7T6Z3M3_9BACI</name>
<dbReference type="InterPro" id="IPR018060">
    <property type="entry name" value="HTH_AraC"/>
</dbReference>
<dbReference type="Gene3D" id="3.20.80.10">
    <property type="entry name" value="Regulatory factor, effector binding domain"/>
    <property type="match status" value="1"/>
</dbReference>
<dbReference type="Proteomes" id="UP000595823">
    <property type="component" value="Chromosome"/>
</dbReference>
<evidence type="ECO:0000313" key="5">
    <source>
        <dbReference type="EMBL" id="QQK76107.1"/>
    </source>
</evidence>
<dbReference type="PANTHER" id="PTHR47504">
    <property type="entry name" value="RIGHT ORIGIN-BINDING PROTEIN"/>
    <property type="match status" value="1"/>
</dbReference>
<organism evidence="5 6">
    <name type="scientific">Salicibibacter cibarius</name>
    <dbReference type="NCBI Taxonomy" id="2743000"/>
    <lineage>
        <taxon>Bacteria</taxon>
        <taxon>Bacillati</taxon>
        <taxon>Bacillota</taxon>
        <taxon>Bacilli</taxon>
        <taxon>Bacillales</taxon>
        <taxon>Bacillaceae</taxon>
        <taxon>Salicibibacter</taxon>
    </lineage>
</organism>
<evidence type="ECO:0000256" key="1">
    <source>
        <dbReference type="ARBA" id="ARBA00023015"/>
    </source>
</evidence>
<gene>
    <name evidence="5" type="ORF">HUG15_11420</name>
</gene>
<keyword evidence="2" id="KW-0238">DNA-binding</keyword>
<dbReference type="PROSITE" id="PS01124">
    <property type="entry name" value="HTH_ARAC_FAMILY_2"/>
    <property type="match status" value="1"/>
</dbReference>
<dbReference type="InterPro" id="IPR011256">
    <property type="entry name" value="Reg_factor_effector_dom_sf"/>
</dbReference>
<dbReference type="InterPro" id="IPR050959">
    <property type="entry name" value="MarA-like"/>
</dbReference>
<dbReference type="Gene3D" id="1.10.10.60">
    <property type="entry name" value="Homeodomain-like"/>
    <property type="match status" value="1"/>
</dbReference>
<dbReference type="GO" id="GO:0043565">
    <property type="term" value="F:sequence-specific DNA binding"/>
    <property type="evidence" value="ECO:0007669"/>
    <property type="project" value="InterPro"/>
</dbReference>
<dbReference type="InterPro" id="IPR029442">
    <property type="entry name" value="GyrI-like"/>
</dbReference>
<evidence type="ECO:0000256" key="2">
    <source>
        <dbReference type="ARBA" id="ARBA00023125"/>
    </source>
</evidence>
<evidence type="ECO:0000259" key="4">
    <source>
        <dbReference type="PROSITE" id="PS01124"/>
    </source>
</evidence>
<dbReference type="InterPro" id="IPR009057">
    <property type="entry name" value="Homeodomain-like_sf"/>
</dbReference>
<dbReference type="SUPFAM" id="SSF55136">
    <property type="entry name" value="Probable bacterial effector-binding domain"/>
    <property type="match status" value="1"/>
</dbReference>
<proteinExistence type="predicted"/>
<keyword evidence="6" id="KW-1185">Reference proteome</keyword>
<dbReference type="AlphaFoldDB" id="A0A7T6Z3M3"/>
<reference evidence="5 6" key="1">
    <citation type="submission" date="2020-06" db="EMBL/GenBank/DDBJ databases">
        <title>Genomic analysis of Salicibibacter sp. NKC5-3.</title>
        <authorList>
            <person name="Oh Y.J."/>
        </authorList>
    </citation>
    <scope>NUCLEOTIDE SEQUENCE [LARGE SCALE GENOMIC DNA]</scope>
    <source>
        <strain evidence="5 6">NKC5-3</strain>
    </source>
</reference>
<feature type="domain" description="HTH araC/xylS-type" evidence="4">
    <location>
        <begin position="1"/>
        <end position="90"/>
    </location>
</feature>
<dbReference type="KEGG" id="scia:HUG15_11420"/>
<keyword evidence="1" id="KW-0805">Transcription regulation</keyword>
<sequence length="283" mass="32943">MAEELNLDKEIPHMTGISLFQFKKLFLLLAHMPLLEYIRKRRMALAGYDLRERKMKVIDVAVKYGYDSPDAFAKAFYKVHEVNPSNVYEEKTLIKSYSPIYFQLTMIGGSQMNYRIEEKNAFNVVGIQKRIPFVKWGKSKAITTIKETLDDEMYHKLNQLSNVEPYGGYSAVYNIMDFEDETNAQCDFILGTLTTKENVFDLDALYVPEATWAIFTSDENKQLQLQEVWAKIYTEWQPSSEYEIIDDAPGIFFMENEGVDDPSVRKEIWVQVKNSTFGAKNYR</sequence>
<keyword evidence="3" id="KW-0804">Transcription</keyword>
<dbReference type="SUPFAM" id="SSF46689">
    <property type="entry name" value="Homeodomain-like"/>
    <property type="match status" value="1"/>
</dbReference>
<dbReference type="GO" id="GO:0003700">
    <property type="term" value="F:DNA-binding transcription factor activity"/>
    <property type="evidence" value="ECO:0007669"/>
    <property type="project" value="InterPro"/>
</dbReference>
<dbReference type="SMART" id="SM00342">
    <property type="entry name" value="HTH_ARAC"/>
    <property type="match status" value="1"/>
</dbReference>
<evidence type="ECO:0000256" key="3">
    <source>
        <dbReference type="ARBA" id="ARBA00023163"/>
    </source>
</evidence>
<dbReference type="SMART" id="SM00871">
    <property type="entry name" value="AraC_E_bind"/>
    <property type="match status" value="1"/>
</dbReference>
<dbReference type="Pfam" id="PF06445">
    <property type="entry name" value="GyrI-like"/>
    <property type="match status" value="1"/>
</dbReference>